<feature type="compositionally biased region" description="Basic and acidic residues" evidence="1">
    <location>
        <begin position="243"/>
        <end position="258"/>
    </location>
</feature>
<organism evidence="3 4">
    <name type="scientific">Volvox africanus</name>
    <dbReference type="NCBI Taxonomy" id="51714"/>
    <lineage>
        <taxon>Eukaryota</taxon>
        <taxon>Viridiplantae</taxon>
        <taxon>Chlorophyta</taxon>
        <taxon>core chlorophytes</taxon>
        <taxon>Chlorophyceae</taxon>
        <taxon>CS clade</taxon>
        <taxon>Chlamydomonadales</taxon>
        <taxon>Volvocaceae</taxon>
        <taxon>Volvox</taxon>
    </lineage>
</organism>
<keyword evidence="2" id="KW-1133">Transmembrane helix</keyword>
<feature type="transmembrane region" description="Helical" evidence="2">
    <location>
        <begin position="517"/>
        <end position="536"/>
    </location>
</feature>
<feature type="transmembrane region" description="Helical" evidence="2">
    <location>
        <begin position="422"/>
        <end position="442"/>
    </location>
</feature>
<evidence type="ECO:0000256" key="2">
    <source>
        <dbReference type="SAM" id="Phobius"/>
    </source>
</evidence>
<dbReference type="Proteomes" id="UP001165090">
    <property type="component" value="Unassembled WGS sequence"/>
</dbReference>
<protein>
    <submittedName>
        <fullName evidence="3">Uncharacterized protein</fullName>
    </submittedName>
</protein>
<gene>
    <name evidence="3" type="ORF">VaNZ11_000293</name>
</gene>
<feature type="transmembrane region" description="Helical" evidence="2">
    <location>
        <begin position="335"/>
        <end position="356"/>
    </location>
</feature>
<proteinExistence type="predicted"/>
<evidence type="ECO:0000313" key="3">
    <source>
        <dbReference type="EMBL" id="GLI58549.1"/>
    </source>
</evidence>
<accession>A0ABQ5RMJ2</accession>
<sequence>SGLEEGSAAVLVLPARSQPAQPQSTSDPRVQAAVLLYTPIAIAPPMVASELGSLMHEMYRTSAAEDCPTDRRIIRAQAFTHHFSALISDIVSLLLGCERLADEAEDLATAADASLPGGVAAPGEPHRAVVLERNQEELQAQGIRLVSYLMEMGLKGTARYLLGEVQNAGMQVDIGESEGAEAVCEVLGLGQNVAPACALSPCASAGEARVVGGGGSWVAEGSGPAGREAGDHSAAGGDSDQQDQTHPHGQDAGGERGRPLAPTNGDRGSDSGPAAQNNTSSRNRVGSHSLVGAPRHTGAAAARLRDVLLGFNALEREHGFQVFLGGRRAVWAQRLISSFVLAAVLPLGLAVCAVLAGHNIVNDQDVSCDNGTSEGPPAVVEVAIGGGDAGSWEANSVGTSVGCRYWAEVGDDTAASQILQRLAGGLQGVLVGLGLAAGVLALPGAMNARDEDGAKVLRRRETLVWIIHLAAVVLLVGFVGVSPETPIAGSLLWAVCAAAALVVVLQPCIVTVRFLSLRFCWTVDILAMVATGLIRWHTGAQGRRHGPERDGCSNLVHSKGTSACTIGE</sequence>
<comment type="caution">
    <text evidence="3">The sequence shown here is derived from an EMBL/GenBank/DDBJ whole genome shotgun (WGS) entry which is preliminary data.</text>
</comment>
<reference evidence="3 4" key="1">
    <citation type="journal article" date="2023" name="IScience">
        <title>Expanded male sex-determining region conserved during the evolution of homothallism in the green alga Volvox.</title>
        <authorList>
            <person name="Yamamoto K."/>
            <person name="Matsuzaki R."/>
            <person name="Mahakham W."/>
            <person name="Heman W."/>
            <person name="Sekimoto H."/>
            <person name="Kawachi M."/>
            <person name="Minakuchi Y."/>
            <person name="Toyoda A."/>
            <person name="Nozaki H."/>
        </authorList>
    </citation>
    <scope>NUCLEOTIDE SEQUENCE [LARGE SCALE GENOMIC DNA]</scope>
    <source>
        <strain evidence="3 4">NIES-4468</strain>
    </source>
</reference>
<keyword evidence="2" id="KW-0472">Membrane</keyword>
<keyword evidence="2" id="KW-0812">Transmembrane</keyword>
<keyword evidence="4" id="KW-1185">Reference proteome</keyword>
<feature type="non-terminal residue" evidence="3">
    <location>
        <position position="1"/>
    </location>
</feature>
<dbReference type="EMBL" id="BSDZ01000003">
    <property type="protein sequence ID" value="GLI58549.1"/>
    <property type="molecule type" value="Genomic_DNA"/>
</dbReference>
<feature type="transmembrane region" description="Helical" evidence="2">
    <location>
        <begin position="487"/>
        <end position="505"/>
    </location>
</feature>
<feature type="compositionally biased region" description="Polar residues" evidence="1">
    <location>
        <begin position="274"/>
        <end position="286"/>
    </location>
</feature>
<feature type="region of interest" description="Disordered" evidence="1">
    <location>
        <begin position="217"/>
        <end position="292"/>
    </location>
</feature>
<feature type="transmembrane region" description="Helical" evidence="2">
    <location>
        <begin position="463"/>
        <end position="481"/>
    </location>
</feature>
<evidence type="ECO:0000313" key="4">
    <source>
        <dbReference type="Proteomes" id="UP001165090"/>
    </source>
</evidence>
<feature type="non-terminal residue" evidence="3">
    <location>
        <position position="568"/>
    </location>
</feature>
<name>A0ABQ5RMJ2_9CHLO</name>
<evidence type="ECO:0000256" key="1">
    <source>
        <dbReference type="SAM" id="MobiDB-lite"/>
    </source>
</evidence>